<evidence type="ECO:0000259" key="11">
    <source>
        <dbReference type="PROSITE" id="PS51755"/>
    </source>
</evidence>
<dbReference type="GO" id="GO:0000156">
    <property type="term" value="F:phosphorelay response regulator activity"/>
    <property type="evidence" value="ECO:0007669"/>
    <property type="project" value="TreeGrafter"/>
</dbReference>
<dbReference type="CDD" id="cd17625">
    <property type="entry name" value="REC_OmpR_DrrD-like"/>
    <property type="match status" value="1"/>
</dbReference>
<evidence type="ECO:0000256" key="9">
    <source>
        <dbReference type="PROSITE-ProRule" id="PRU01091"/>
    </source>
</evidence>
<dbReference type="PANTHER" id="PTHR48111:SF22">
    <property type="entry name" value="REGULATOR OF RPOS"/>
    <property type="match status" value="1"/>
</dbReference>
<dbReference type="PROSITE" id="PS51755">
    <property type="entry name" value="OMPR_PHOB"/>
    <property type="match status" value="1"/>
</dbReference>
<dbReference type="PROSITE" id="PS50110">
    <property type="entry name" value="RESPONSE_REGULATORY"/>
    <property type="match status" value="1"/>
</dbReference>
<dbReference type="InterPro" id="IPR039420">
    <property type="entry name" value="WalR-like"/>
</dbReference>
<reference evidence="12" key="1">
    <citation type="submission" date="2020-10" db="EMBL/GenBank/DDBJ databases">
        <authorList>
            <person name="Gilroy R."/>
        </authorList>
    </citation>
    <scope>NUCLEOTIDE SEQUENCE</scope>
    <source>
        <strain evidence="12">CHK180-2868</strain>
    </source>
</reference>
<dbReference type="Pfam" id="PF00072">
    <property type="entry name" value="Response_reg"/>
    <property type="match status" value="1"/>
</dbReference>
<dbReference type="AlphaFoldDB" id="A0A9D1A471"/>
<dbReference type="SUPFAM" id="SSF52172">
    <property type="entry name" value="CheY-like"/>
    <property type="match status" value="1"/>
</dbReference>
<protein>
    <recommendedName>
        <fullName evidence="1">Stage 0 sporulation protein A homolog</fullName>
    </recommendedName>
</protein>
<evidence type="ECO:0000313" key="13">
    <source>
        <dbReference type="Proteomes" id="UP000824250"/>
    </source>
</evidence>
<name>A0A9D1A471_9FIRM</name>
<accession>A0A9D1A471</accession>
<keyword evidence="4" id="KW-0805">Transcription regulation</keyword>
<comment type="caution">
    <text evidence="12">The sequence shown here is derived from an EMBL/GenBank/DDBJ whole genome shotgun (WGS) entry which is preliminary data.</text>
</comment>
<feature type="modified residue" description="4-aspartylphosphate" evidence="8">
    <location>
        <position position="51"/>
    </location>
</feature>
<dbReference type="EMBL" id="DVGC01000029">
    <property type="protein sequence ID" value="HIR05411.1"/>
    <property type="molecule type" value="Genomic_DNA"/>
</dbReference>
<dbReference type="GO" id="GO:0006355">
    <property type="term" value="P:regulation of DNA-templated transcription"/>
    <property type="evidence" value="ECO:0007669"/>
    <property type="project" value="InterPro"/>
</dbReference>
<keyword evidence="5 9" id="KW-0238">DNA-binding</keyword>
<dbReference type="InterPro" id="IPR011006">
    <property type="entry name" value="CheY-like_superfamily"/>
</dbReference>
<dbReference type="Proteomes" id="UP000824250">
    <property type="component" value="Unassembled WGS sequence"/>
</dbReference>
<dbReference type="GO" id="GO:0000976">
    <property type="term" value="F:transcription cis-regulatory region binding"/>
    <property type="evidence" value="ECO:0007669"/>
    <property type="project" value="TreeGrafter"/>
</dbReference>
<keyword evidence="6" id="KW-0804">Transcription</keyword>
<evidence type="ECO:0000256" key="2">
    <source>
        <dbReference type="ARBA" id="ARBA00022553"/>
    </source>
</evidence>
<organism evidence="12 13">
    <name type="scientific">Candidatus Copromonas faecavium</name>
    <name type="common">nom. illeg.</name>
    <dbReference type="NCBI Taxonomy" id="2840740"/>
    <lineage>
        <taxon>Bacteria</taxon>
        <taxon>Bacillati</taxon>
        <taxon>Bacillota</taxon>
        <taxon>Clostridia</taxon>
        <taxon>Lachnospirales</taxon>
        <taxon>Lachnospiraceae</taxon>
        <taxon>Candidatus Copromonas (nom. illeg.)</taxon>
    </lineage>
</organism>
<evidence type="ECO:0000256" key="7">
    <source>
        <dbReference type="ARBA" id="ARBA00024867"/>
    </source>
</evidence>
<evidence type="ECO:0000256" key="3">
    <source>
        <dbReference type="ARBA" id="ARBA00023012"/>
    </source>
</evidence>
<dbReference type="FunFam" id="3.40.50.2300:FF:000002">
    <property type="entry name" value="DNA-binding response regulator PhoP"/>
    <property type="match status" value="1"/>
</dbReference>
<dbReference type="Gene3D" id="6.10.250.690">
    <property type="match status" value="1"/>
</dbReference>
<gene>
    <name evidence="12" type="ORF">IAB28_05530</name>
</gene>
<feature type="DNA-binding region" description="OmpR/PhoB-type" evidence="9">
    <location>
        <begin position="124"/>
        <end position="222"/>
    </location>
</feature>
<evidence type="ECO:0000256" key="1">
    <source>
        <dbReference type="ARBA" id="ARBA00018672"/>
    </source>
</evidence>
<dbReference type="SMART" id="SM00862">
    <property type="entry name" value="Trans_reg_C"/>
    <property type="match status" value="1"/>
</dbReference>
<keyword evidence="2 8" id="KW-0597">Phosphoprotein</keyword>
<dbReference type="InterPro" id="IPR001867">
    <property type="entry name" value="OmpR/PhoB-type_DNA-bd"/>
</dbReference>
<dbReference type="InterPro" id="IPR036388">
    <property type="entry name" value="WH-like_DNA-bd_sf"/>
</dbReference>
<sequence>MRILVAEDEKDMNRLITRTLEKEGYGVDSCYDGQEALDYLESAEYDGAILDIMMPKLDGHQVLKRLRARGSDLPVLFLTARDSVADRVAGLDLGADDYLVKPFDFDELLARIRVMLRKRSRHKTSVITIGDLKIDTGSHSVARGERTIELSSREYSILEYMAMHPGQVLSREQIETHVWNFDYSGGSNVVDVYISYLRKKIDGGEAVKLIRTVWGSGWMIKEGQ</sequence>
<reference evidence="12" key="2">
    <citation type="journal article" date="2021" name="PeerJ">
        <title>Extensive microbial diversity within the chicken gut microbiome revealed by metagenomics and culture.</title>
        <authorList>
            <person name="Gilroy R."/>
            <person name="Ravi A."/>
            <person name="Getino M."/>
            <person name="Pursley I."/>
            <person name="Horton D.L."/>
            <person name="Alikhan N.F."/>
            <person name="Baker D."/>
            <person name="Gharbi K."/>
            <person name="Hall N."/>
            <person name="Watson M."/>
            <person name="Adriaenssens E.M."/>
            <person name="Foster-Nyarko E."/>
            <person name="Jarju S."/>
            <person name="Secka A."/>
            <person name="Antonio M."/>
            <person name="Oren A."/>
            <person name="Chaudhuri R.R."/>
            <person name="La Ragione R."/>
            <person name="Hildebrand F."/>
            <person name="Pallen M.J."/>
        </authorList>
    </citation>
    <scope>NUCLEOTIDE SEQUENCE</scope>
    <source>
        <strain evidence="12">CHK180-2868</strain>
    </source>
</reference>
<dbReference type="GO" id="GO:0005829">
    <property type="term" value="C:cytosol"/>
    <property type="evidence" value="ECO:0007669"/>
    <property type="project" value="TreeGrafter"/>
</dbReference>
<keyword evidence="3" id="KW-0902">Two-component regulatory system</keyword>
<proteinExistence type="predicted"/>
<dbReference type="GO" id="GO:0032993">
    <property type="term" value="C:protein-DNA complex"/>
    <property type="evidence" value="ECO:0007669"/>
    <property type="project" value="TreeGrafter"/>
</dbReference>
<dbReference type="SMART" id="SM00448">
    <property type="entry name" value="REC"/>
    <property type="match status" value="1"/>
</dbReference>
<evidence type="ECO:0000256" key="5">
    <source>
        <dbReference type="ARBA" id="ARBA00023125"/>
    </source>
</evidence>
<comment type="function">
    <text evidence="7">May play the central regulatory role in sporulation. It may be an element of the effector pathway responsible for the activation of sporulation genes in response to nutritional stress. Spo0A may act in concert with spo0H (a sigma factor) to control the expression of some genes that are critical to the sporulation process.</text>
</comment>
<dbReference type="Gene3D" id="1.10.10.10">
    <property type="entry name" value="Winged helix-like DNA-binding domain superfamily/Winged helix DNA-binding domain"/>
    <property type="match status" value="1"/>
</dbReference>
<dbReference type="InterPro" id="IPR001789">
    <property type="entry name" value="Sig_transdc_resp-reg_receiver"/>
</dbReference>
<dbReference type="Pfam" id="PF00486">
    <property type="entry name" value="Trans_reg_C"/>
    <property type="match status" value="1"/>
</dbReference>
<evidence type="ECO:0000256" key="8">
    <source>
        <dbReference type="PROSITE-ProRule" id="PRU00169"/>
    </source>
</evidence>
<dbReference type="Gene3D" id="3.40.50.2300">
    <property type="match status" value="1"/>
</dbReference>
<dbReference type="CDD" id="cd00383">
    <property type="entry name" value="trans_reg_C"/>
    <property type="match status" value="1"/>
</dbReference>
<evidence type="ECO:0000256" key="6">
    <source>
        <dbReference type="ARBA" id="ARBA00023163"/>
    </source>
</evidence>
<dbReference type="PANTHER" id="PTHR48111">
    <property type="entry name" value="REGULATOR OF RPOS"/>
    <property type="match status" value="1"/>
</dbReference>
<feature type="domain" description="OmpR/PhoB-type" evidence="11">
    <location>
        <begin position="124"/>
        <end position="222"/>
    </location>
</feature>
<evidence type="ECO:0000313" key="12">
    <source>
        <dbReference type="EMBL" id="HIR05411.1"/>
    </source>
</evidence>
<evidence type="ECO:0000259" key="10">
    <source>
        <dbReference type="PROSITE" id="PS50110"/>
    </source>
</evidence>
<dbReference type="FunFam" id="1.10.10.10:FF:000005">
    <property type="entry name" value="Two-component system response regulator"/>
    <property type="match status" value="1"/>
</dbReference>
<feature type="domain" description="Response regulatory" evidence="10">
    <location>
        <begin position="2"/>
        <end position="116"/>
    </location>
</feature>
<evidence type="ECO:0000256" key="4">
    <source>
        <dbReference type="ARBA" id="ARBA00023015"/>
    </source>
</evidence>